<dbReference type="GeneID" id="10228662"/>
<dbReference type="Proteomes" id="UP000007502">
    <property type="component" value="Segment"/>
</dbReference>
<dbReference type="RefSeq" id="YP_004251124.1">
    <property type="nucleotide sequence ID" value="NC_015157.1"/>
</dbReference>
<name>F1D1K5_9CAUD</name>
<proteinExistence type="predicted"/>
<accession>F1D1K5</accession>
<evidence type="ECO:0000313" key="2">
    <source>
        <dbReference type="Proteomes" id="UP000007502"/>
    </source>
</evidence>
<protein>
    <submittedName>
        <fullName evidence="1">Uncharacterized protein ORF181</fullName>
    </submittedName>
</protein>
<dbReference type="EMBL" id="HQ641347">
    <property type="protein sequence ID" value="ADX87999.1"/>
    <property type="molecule type" value="Genomic_DNA"/>
</dbReference>
<sequence length="131" mass="14763">MLLSELPYCNYGVTFYKRRDSKSESGANVPFIKPSEIKDHFLVGVLSRTYQNYTPDIALDSYCYWSDVKSCKVKLSYPEGGSANILIMDTDVGVNFTARLIQSCTIGDLCQWESFEIDTNYTGDINVIIGE</sequence>
<gene>
    <name evidence="1" type="primary">ORF181</name>
</gene>
<dbReference type="KEGG" id="vg:10228662"/>
<evidence type="ECO:0000313" key="1">
    <source>
        <dbReference type="EMBL" id="ADX87999.1"/>
    </source>
</evidence>
<keyword evidence="2" id="KW-1185">Reference proteome</keyword>
<organism evidence="1 2">
    <name type="scientific">Vibrio phage ICP1</name>
    <dbReference type="NCBI Taxonomy" id="979525"/>
    <lineage>
        <taxon>Viruses</taxon>
        <taxon>Duplodnaviria</taxon>
        <taxon>Heunggongvirae</taxon>
        <taxon>Uroviricota</taxon>
        <taxon>Caudoviricetes</taxon>
        <taxon>Mohonavirus</taxon>
        <taxon>Mohonavirus ICP1</taxon>
    </lineage>
</organism>
<reference evidence="1 2" key="1">
    <citation type="journal article" date="2011" name="MBio">
        <title>Evidence of a dominant lineage of Vibrio cholerae-specific lytic bacteriophages shed by cholera patients over a 10-year period in Dhaka, Bangladesh.</title>
        <authorList>
            <person name="Seed K.D."/>
            <person name="Bodi K.L."/>
            <person name="Kropinski A.M."/>
            <person name="Ackermann H.W."/>
            <person name="Calderwood S.B."/>
            <person name="Qadri F."/>
            <person name="Camilli A."/>
        </authorList>
    </citation>
    <scope>NUCLEOTIDE SEQUENCE [LARGE SCALE GENOMIC DNA]</scope>
</reference>